<evidence type="ECO:0000313" key="10">
    <source>
        <dbReference type="Proteomes" id="UP001168821"/>
    </source>
</evidence>
<keyword evidence="6" id="KW-0963">Cytoplasm</keyword>
<sequence length="268" mass="31530">MLTTYLNTLPYTKFVLIEDSVTAKGGEILEYLLKNHENKQDYRTHLFVFERNFNQIKNKHPGSECHDFTSDLRNWMSLTTSDMETVISNLEENCVVVIDSLVHVLYRYGLLGAYQTFTDIKNKKNVQQIITVLHTDLLEDRDKVIQYFQHLSTLHMELQPKRVLYTYKKSQRKIIKQLEEYYCDSGKFITQPIKKPDKDVIRETVEQINPENMSTFKIGLSEKDKESRSNLVLPYLPKETNSSDGKIHYAFDDIDDWDEEDPDDDLDI</sequence>
<accession>A0AA38IDD0</accession>
<dbReference type="PANTHER" id="PTHR15641">
    <property type="entry name" value="ELONGATOR COMPLEX PROTEIN 5"/>
    <property type="match status" value="1"/>
</dbReference>
<comment type="similarity">
    <text evidence="4">Belongs to the ELP5 family.</text>
</comment>
<dbReference type="Pfam" id="PF10483">
    <property type="entry name" value="Elong_Iki1"/>
    <property type="match status" value="1"/>
</dbReference>
<dbReference type="InterPro" id="IPR027417">
    <property type="entry name" value="P-loop_NTPase"/>
</dbReference>
<evidence type="ECO:0000256" key="6">
    <source>
        <dbReference type="ARBA" id="ARBA00022490"/>
    </source>
</evidence>
<comment type="pathway">
    <text evidence="3">tRNA modification; 5-methoxycarbonylmethyl-2-thiouridine-tRNA biosynthesis.</text>
</comment>
<dbReference type="GO" id="GO:0033588">
    <property type="term" value="C:elongator holoenzyme complex"/>
    <property type="evidence" value="ECO:0007669"/>
    <property type="project" value="InterPro"/>
</dbReference>
<dbReference type="AlphaFoldDB" id="A0AA38IDD0"/>
<protein>
    <recommendedName>
        <fullName evidence="5">Elongator complex protein 5</fullName>
    </recommendedName>
</protein>
<evidence type="ECO:0000256" key="3">
    <source>
        <dbReference type="ARBA" id="ARBA00005043"/>
    </source>
</evidence>
<keyword evidence="10" id="KW-1185">Reference proteome</keyword>
<keyword evidence="8" id="KW-0539">Nucleus</keyword>
<dbReference type="InterPro" id="IPR019519">
    <property type="entry name" value="Elp5"/>
</dbReference>
<proteinExistence type="inferred from homology"/>
<comment type="caution">
    <text evidence="9">The sequence shown here is derived from an EMBL/GenBank/DDBJ whole genome shotgun (WGS) entry which is preliminary data.</text>
</comment>
<gene>
    <name evidence="9" type="ORF">Zmor_017991</name>
</gene>
<reference evidence="9" key="1">
    <citation type="journal article" date="2023" name="G3 (Bethesda)">
        <title>Whole genome assemblies of Zophobas morio and Tenebrio molitor.</title>
        <authorList>
            <person name="Kaur S."/>
            <person name="Stinson S.A."/>
            <person name="diCenzo G.C."/>
        </authorList>
    </citation>
    <scope>NUCLEOTIDE SEQUENCE</scope>
    <source>
        <strain evidence="9">QUZm001</strain>
    </source>
</reference>
<dbReference type="EMBL" id="JALNTZ010000005">
    <property type="protein sequence ID" value="KAJ3651989.1"/>
    <property type="molecule type" value="Genomic_DNA"/>
</dbReference>
<name>A0AA38IDD0_9CUCU</name>
<evidence type="ECO:0000256" key="5">
    <source>
        <dbReference type="ARBA" id="ARBA00020264"/>
    </source>
</evidence>
<dbReference type="GO" id="GO:0000049">
    <property type="term" value="F:tRNA binding"/>
    <property type="evidence" value="ECO:0007669"/>
    <property type="project" value="TreeGrafter"/>
</dbReference>
<dbReference type="GO" id="GO:0005634">
    <property type="term" value="C:nucleus"/>
    <property type="evidence" value="ECO:0007669"/>
    <property type="project" value="UniProtKB-SubCell"/>
</dbReference>
<dbReference type="GO" id="GO:0002098">
    <property type="term" value="P:tRNA wobble uridine modification"/>
    <property type="evidence" value="ECO:0007669"/>
    <property type="project" value="InterPro"/>
</dbReference>
<evidence type="ECO:0000313" key="9">
    <source>
        <dbReference type="EMBL" id="KAJ3651989.1"/>
    </source>
</evidence>
<evidence type="ECO:0000256" key="2">
    <source>
        <dbReference type="ARBA" id="ARBA00004496"/>
    </source>
</evidence>
<keyword evidence="7" id="KW-0819">tRNA processing</keyword>
<organism evidence="9 10">
    <name type="scientific">Zophobas morio</name>
    <dbReference type="NCBI Taxonomy" id="2755281"/>
    <lineage>
        <taxon>Eukaryota</taxon>
        <taxon>Metazoa</taxon>
        <taxon>Ecdysozoa</taxon>
        <taxon>Arthropoda</taxon>
        <taxon>Hexapoda</taxon>
        <taxon>Insecta</taxon>
        <taxon>Pterygota</taxon>
        <taxon>Neoptera</taxon>
        <taxon>Endopterygota</taxon>
        <taxon>Coleoptera</taxon>
        <taxon>Polyphaga</taxon>
        <taxon>Cucujiformia</taxon>
        <taxon>Tenebrionidae</taxon>
        <taxon>Zophobas</taxon>
    </lineage>
</organism>
<comment type="subcellular location">
    <subcellularLocation>
        <location evidence="2">Cytoplasm</location>
    </subcellularLocation>
    <subcellularLocation>
        <location evidence="1">Nucleus</location>
    </subcellularLocation>
</comment>
<dbReference type="GO" id="GO:0005829">
    <property type="term" value="C:cytosol"/>
    <property type="evidence" value="ECO:0007669"/>
    <property type="project" value="TreeGrafter"/>
</dbReference>
<dbReference type="Proteomes" id="UP001168821">
    <property type="component" value="Unassembled WGS sequence"/>
</dbReference>
<evidence type="ECO:0000256" key="8">
    <source>
        <dbReference type="ARBA" id="ARBA00023242"/>
    </source>
</evidence>
<evidence type="ECO:0000256" key="4">
    <source>
        <dbReference type="ARBA" id="ARBA00009567"/>
    </source>
</evidence>
<evidence type="ECO:0000256" key="7">
    <source>
        <dbReference type="ARBA" id="ARBA00022694"/>
    </source>
</evidence>
<dbReference type="PANTHER" id="PTHR15641:SF1">
    <property type="entry name" value="ELONGATOR COMPLEX PROTEIN 5"/>
    <property type="match status" value="1"/>
</dbReference>
<dbReference type="Gene3D" id="3.40.50.300">
    <property type="entry name" value="P-loop containing nucleotide triphosphate hydrolases"/>
    <property type="match status" value="1"/>
</dbReference>
<evidence type="ECO:0000256" key="1">
    <source>
        <dbReference type="ARBA" id="ARBA00004123"/>
    </source>
</evidence>